<dbReference type="InterPro" id="IPR015943">
    <property type="entry name" value="WD40/YVTN_repeat-like_dom_sf"/>
</dbReference>
<feature type="region of interest" description="Disordered" evidence="5">
    <location>
        <begin position="734"/>
        <end position="767"/>
    </location>
</feature>
<evidence type="ECO:0000256" key="1">
    <source>
        <dbReference type="ARBA" id="ARBA00004167"/>
    </source>
</evidence>
<feature type="transmembrane region" description="Helical" evidence="6">
    <location>
        <begin position="73"/>
        <end position="101"/>
    </location>
</feature>
<gene>
    <name evidence="9" type="primary">LOC105265139</name>
</gene>
<feature type="domain" description="FAM234A/B beta-propeller" evidence="7">
    <location>
        <begin position="143"/>
        <end position="491"/>
    </location>
</feature>
<evidence type="ECO:0000256" key="5">
    <source>
        <dbReference type="SAM" id="MobiDB-lite"/>
    </source>
</evidence>
<evidence type="ECO:0000256" key="2">
    <source>
        <dbReference type="ARBA" id="ARBA00022692"/>
    </source>
</evidence>
<sequence>MANGYSSGPRLSVRDSFDDEELTDIDDEVFIRDGKRGGILKINDESGVKRPLMAPRRKQKLGHPQTPLSFKAFLIPLCYGLMALIVLLGLMLLCILTINIFPVPFGILKNVFSGGVTLEVTITKASRENELLPCTSLATSVLWMRTMPKLTSEAPLRSLDVNTDGIDDIILGFSTGLDALDAPEFLCNLYFEGQIPCLGGVMALDGKSGETLWTHWTNHAIFSIDCTSDLTKDQMKDCIITGRGGILQAIDGRDGKTLWELPAQQYSIAEEKIILNVYDARSMTDVNKDGISDIIVSHTTQAGSLRSSRVILLSGKNGTVIKSIDFSKEEQLFIAPQILVHPDGEIIYILSSCTPNQSGGVYIISQHDLLHGNLKQKRQVQHGQGKGVLLPPILVDLTLDGTEDIITVGLDSTITAYNGLNFQPIWNYTVPQSEVISIPIPGYYDDDNVPDIMVKHQIGPGFPVYYHSLTTILSGKTGQPFLETPIKDNANGQMSGLSISVDGLGNDWFLHWSANCMDQNVNENINEKYRFLNGQTLLSQSRADLCKLRFNTTLSMRLSAMSQHVGPPGQSIYFSDDWKAVELNNSIDPRKETEKYMFSNYENTLGNKEIPPMPQRLPRIEIGEVKTDIFKNQESQGQDDQSEYILKPDEEKDLNSENLLNEFPGYKKELTDFANPEWSPNFWNIAMEPDSPGEEIRPIDEHKQFSFFGQRSKRFLIPMKPRIHLIDLKKRFGRRRSNRRPKRSTSAEDNGEKNVQRQPPTGILLPSLAKDDKTTSIDLIFSTYWLPPSEVSLVLLQQDLECIRLRQEKIMEKMELNERESIISGCLAERGINYKLYREGLDRENSKLALGQMTIYRMKLQCVCPEDMLEGQSCKNISIHQSWSEQLGVSGNGYFR</sequence>
<keyword evidence="4 6" id="KW-0472">Membrane</keyword>
<keyword evidence="3 6" id="KW-1133">Transmembrane helix</keyword>
<dbReference type="KEGG" id="fas:105265139"/>
<dbReference type="Proteomes" id="UP000694866">
    <property type="component" value="Unplaced"/>
</dbReference>
<dbReference type="GeneID" id="105265139"/>
<evidence type="ECO:0000313" key="9">
    <source>
        <dbReference type="RefSeq" id="XP_011300782.1"/>
    </source>
</evidence>
<dbReference type="PANTHER" id="PTHR21419:SF30">
    <property type="entry name" value="IG-LIKE DOMAIN-CONTAINING PROTEIN"/>
    <property type="match status" value="1"/>
</dbReference>
<dbReference type="RefSeq" id="XP_011300782.1">
    <property type="nucleotide sequence ID" value="XM_011302480.1"/>
</dbReference>
<dbReference type="SUPFAM" id="SSF69318">
    <property type="entry name" value="Integrin alpha N-terminal domain"/>
    <property type="match status" value="1"/>
</dbReference>
<dbReference type="InterPro" id="IPR028994">
    <property type="entry name" value="Integrin_alpha_N"/>
</dbReference>
<dbReference type="PANTHER" id="PTHR21419">
    <property type="match status" value="1"/>
</dbReference>
<dbReference type="GO" id="GO:0016020">
    <property type="term" value="C:membrane"/>
    <property type="evidence" value="ECO:0007669"/>
    <property type="project" value="UniProtKB-SubCell"/>
</dbReference>
<protein>
    <recommendedName>
        <fullName evidence="7">FAM234A/B beta-propeller domain-containing protein</fullName>
    </recommendedName>
</protein>
<keyword evidence="8" id="KW-1185">Reference proteome</keyword>
<reference evidence="9" key="1">
    <citation type="submission" date="2025-08" db="UniProtKB">
        <authorList>
            <consortium name="RefSeq"/>
        </authorList>
    </citation>
    <scope>IDENTIFICATION</scope>
    <source>
        <strain evidence="9">USDA-PBARC FA_bdor</strain>
        <tissue evidence="9">Whole organism</tissue>
    </source>
</reference>
<dbReference type="Pfam" id="PF23727">
    <property type="entry name" value="Beta-prop_FAM234A_B"/>
    <property type="match status" value="1"/>
</dbReference>
<dbReference type="OrthoDB" id="567787at2759"/>
<evidence type="ECO:0000259" key="7">
    <source>
        <dbReference type="Pfam" id="PF23727"/>
    </source>
</evidence>
<proteinExistence type="predicted"/>
<evidence type="ECO:0000256" key="6">
    <source>
        <dbReference type="SAM" id="Phobius"/>
    </source>
</evidence>
<dbReference type="InterPro" id="IPR045232">
    <property type="entry name" value="FAM234"/>
</dbReference>
<evidence type="ECO:0000256" key="4">
    <source>
        <dbReference type="ARBA" id="ARBA00023136"/>
    </source>
</evidence>
<feature type="compositionally biased region" description="Basic residues" evidence="5">
    <location>
        <begin position="734"/>
        <end position="743"/>
    </location>
</feature>
<name>A0A9R1T0P3_9HYME</name>
<accession>A0A9R1T0P3</accession>
<comment type="subcellular location">
    <subcellularLocation>
        <location evidence="1">Membrane</location>
        <topology evidence="1">Single-pass membrane protein</topology>
    </subcellularLocation>
</comment>
<organism evidence="8 9">
    <name type="scientific">Fopius arisanus</name>
    <dbReference type="NCBI Taxonomy" id="64838"/>
    <lineage>
        <taxon>Eukaryota</taxon>
        <taxon>Metazoa</taxon>
        <taxon>Ecdysozoa</taxon>
        <taxon>Arthropoda</taxon>
        <taxon>Hexapoda</taxon>
        <taxon>Insecta</taxon>
        <taxon>Pterygota</taxon>
        <taxon>Neoptera</taxon>
        <taxon>Endopterygota</taxon>
        <taxon>Hymenoptera</taxon>
        <taxon>Apocrita</taxon>
        <taxon>Ichneumonoidea</taxon>
        <taxon>Braconidae</taxon>
        <taxon>Opiinae</taxon>
        <taxon>Fopius</taxon>
    </lineage>
</organism>
<dbReference type="InterPro" id="IPR055409">
    <property type="entry name" value="Beta-prop_FAM234A_B"/>
</dbReference>
<evidence type="ECO:0000256" key="3">
    <source>
        <dbReference type="ARBA" id="ARBA00022989"/>
    </source>
</evidence>
<evidence type="ECO:0000313" key="8">
    <source>
        <dbReference type="Proteomes" id="UP000694866"/>
    </source>
</evidence>
<keyword evidence="2 6" id="KW-0812">Transmembrane</keyword>
<dbReference type="AlphaFoldDB" id="A0A9R1T0P3"/>
<dbReference type="Gene3D" id="2.130.10.10">
    <property type="entry name" value="YVTN repeat-like/Quinoprotein amine dehydrogenase"/>
    <property type="match status" value="1"/>
</dbReference>